<dbReference type="RefSeq" id="WP_084433644.1">
    <property type="nucleotide sequence ID" value="NZ_FWXV01000012.1"/>
</dbReference>
<dbReference type="EMBL" id="FWXV01000012">
    <property type="protein sequence ID" value="SMD25796.1"/>
    <property type="molecule type" value="Genomic_DNA"/>
</dbReference>
<sequence>MSWIRGFGQRVWQATRTAVGFDDSTRRAMHGMRITLVILTLIVLVATTWSTALLRSTVDEVRTRTAPGLLDVTSARAALVTADRAAVASFDAGAAKWMGPGSEYQNALALANQDLARAAENGVVGVQFLVGLLTAYSGWMSDADAYSRGEDNLLPGAVNLWYASRLLHDDGEGILKHLDDLKASQRAKLERQLSTGWLNPVTALVWVVPALLLLAALIRAQVFLALRFRRRLSPWLVGATALLIALMMASAPWTQPGGDTRAAAEELYKLVPVPQPPAPGEPKPIEPSEADALKWVSKQCAGAGQCGDTMALLANRTIAAEVKPIAPADATRVTAGFGQAGDVGWLPVVIPVLGTAVLLFVFLGLRRRINEYGYS</sequence>
<feature type="transmembrane region" description="Helical" evidence="1">
    <location>
        <begin position="232"/>
        <end position="251"/>
    </location>
</feature>
<accession>A0A1W2FVY3</accession>
<evidence type="ECO:0000313" key="2">
    <source>
        <dbReference type="EMBL" id="SMD25796.1"/>
    </source>
</evidence>
<proteinExistence type="predicted"/>
<keyword evidence="1" id="KW-1133">Transmembrane helix</keyword>
<feature type="transmembrane region" description="Helical" evidence="1">
    <location>
        <begin position="34"/>
        <end position="54"/>
    </location>
</feature>
<evidence type="ECO:0000256" key="1">
    <source>
        <dbReference type="SAM" id="Phobius"/>
    </source>
</evidence>
<dbReference type="AlphaFoldDB" id="A0A1W2FVY3"/>
<protein>
    <submittedName>
        <fullName evidence="2">Uncharacterized protein</fullName>
    </submittedName>
</protein>
<feature type="transmembrane region" description="Helical" evidence="1">
    <location>
        <begin position="197"/>
        <end position="220"/>
    </location>
</feature>
<name>A0A1W2FVY3_KIBAR</name>
<keyword evidence="1" id="KW-0472">Membrane</keyword>
<evidence type="ECO:0000313" key="3">
    <source>
        <dbReference type="Proteomes" id="UP000192674"/>
    </source>
</evidence>
<organism evidence="2 3">
    <name type="scientific">Kibdelosporangium aridum</name>
    <dbReference type="NCBI Taxonomy" id="2030"/>
    <lineage>
        <taxon>Bacteria</taxon>
        <taxon>Bacillati</taxon>
        <taxon>Actinomycetota</taxon>
        <taxon>Actinomycetes</taxon>
        <taxon>Pseudonocardiales</taxon>
        <taxon>Pseudonocardiaceae</taxon>
        <taxon>Kibdelosporangium</taxon>
    </lineage>
</organism>
<reference evidence="2 3" key="1">
    <citation type="submission" date="2017-04" db="EMBL/GenBank/DDBJ databases">
        <authorList>
            <person name="Afonso C.L."/>
            <person name="Miller P.J."/>
            <person name="Scott M.A."/>
            <person name="Spackman E."/>
            <person name="Goraichik I."/>
            <person name="Dimitrov K.M."/>
            <person name="Suarez D.L."/>
            <person name="Swayne D.E."/>
        </authorList>
    </citation>
    <scope>NUCLEOTIDE SEQUENCE [LARGE SCALE GENOMIC DNA]</scope>
    <source>
        <strain evidence="2 3">DSM 43828</strain>
    </source>
</reference>
<dbReference type="Proteomes" id="UP000192674">
    <property type="component" value="Unassembled WGS sequence"/>
</dbReference>
<feature type="transmembrane region" description="Helical" evidence="1">
    <location>
        <begin position="345"/>
        <end position="365"/>
    </location>
</feature>
<gene>
    <name evidence="2" type="ORF">SAMN05661093_09374</name>
</gene>
<keyword evidence="3" id="KW-1185">Reference proteome</keyword>
<dbReference type="OrthoDB" id="4350469at2"/>
<keyword evidence="1" id="KW-0812">Transmembrane</keyword>